<accession>A0A150IU45</accession>
<dbReference type="PANTHER" id="PTHR39518:SF2">
    <property type="entry name" value="UPF0215 PROTEIN MJ1150"/>
    <property type="match status" value="1"/>
</dbReference>
<dbReference type="Proteomes" id="UP000075578">
    <property type="component" value="Unassembled WGS sequence"/>
</dbReference>
<name>A0A150IU45_9EURY</name>
<dbReference type="Gene3D" id="3.30.2170.10">
    <property type="entry name" value="archaeoglobus fulgidus dsm 4304 superfamily"/>
    <property type="match status" value="1"/>
</dbReference>
<protein>
    <recommendedName>
        <fullName evidence="1">UPF0215 protein AMQ74_01601</fullName>
    </recommendedName>
</protein>
<dbReference type="AlphaFoldDB" id="A0A150IU45"/>
<comment type="caution">
    <text evidence="2">The sequence shown here is derived from an EMBL/GenBank/DDBJ whole genome shotgun (WGS) entry which is preliminary data.</text>
</comment>
<evidence type="ECO:0000256" key="1">
    <source>
        <dbReference type="HAMAP-Rule" id="MF_00582"/>
    </source>
</evidence>
<reference evidence="2 3" key="1">
    <citation type="journal article" date="2016" name="ISME J.">
        <title>Chasing the elusive Euryarchaeota class WSA2: genomes reveal a uniquely fastidious methyl-reducing methanogen.</title>
        <authorList>
            <person name="Nobu M.K."/>
            <person name="Narihiro T."/>
            <person name="Kuroda K."/>
            <person name="Mei R."/>
            <person name="Liu W.T."/>
        </authorList>
    </citation>
    <scope>NUCLEOTIDE SEQUENCE [LARGE SCALE GENOMIC DNA]</scope>
    <source>
        <strain evidence="2">U1lsi0528_Bin089</strain>
    </source>
</reference>
<dbReference type="NCBIfam" id="NF001977">
    <property type="entry name" value="PRK00766.1"/>
    <property type="match status" value="1"/>
</dbReference>
<gene>
    <name evidence="2" type="ORF">AMQ74_01601</name>
</gene>
<proteinExistence type="inferred from homology"/>
<dbReference type="PATRIC" id="fig|1705564.3.peg.1702"/>
<dbReference type="Pfam" id="PF01949">
    <property type="entry name" value="Endo_dU"/>
    <property type="match status" value="1"/>
</dbReference>
<comment type="similarity">
    <text evidence="1">Belongs to the UPF0215 family.</text>
</comment>
<dbReference type="EMBL" id="LNGD01000140">
    <property type="protein sequence ID" value="KYC48398.1"/>
    <property type="molecule type" value="Genomic_DNA"/>
</dbReference>
<sequence length="205" mass="23287">MIKHINNKFQTNAMRIKKEIRILGIDDSNFTREDKEVLVVGALLRGGFWIDGVVSTYIERDGLDATEKISDMITNARYKDVRAIMLKGITMAGFNLVDIQQLSNATGLPVVVIMRKMPDFISIERALENLSLKNKRLEIIKKAGKIYSTKVQYNSEIFFQYYGIEDQDARELIRISSMHSNIPEPIRVAHLIATGVVRGESTKKP</sequence>
<dbReference type="HAMAP" id="MF_00582">
    <property type="entry name" value="UPF0215"/>
    <property type="match status" value="1"/>
</dbReference>
<dbReference type="InterPro" id="IPR002802">
    <property type="entry name" value="Endo_dU"/>
</dbReference>
<dbReference type="PIRSF" id="PIRSF006380">
    <property type="entry name" value="UCP006380"/>
    <property type="match status" value="1"/>
</dbReference>
<evidence type="ECO:0000313" key="3">
    <source>
        <dbReference type="Proteomes" id="UP000075578"/>
    </source>
</evidence>
<organism evidence="2 3">
    <name type="scientific">Candidatus Methanofastidiosum methylothiophilum</name>
    <dbReference type="NCBI Taxonomy" id="1705564"/>
    <lineage>
        <taxon>Archaea</taxon>
        <taxon>Methanobacteriati</taxon>
        <taxon>Methanobacteriota</taxon>
        <taxon>Stenosarchaea group</taxon>
        <taxon>Candidatus Methanofastidiosia</taxon>
        <taxon>Candidatus Methanofastidiosales</taxon>
        <taxon>Candidatus Methanofastidiosaceae</taxon>
        <taxon>Candidatus Methanofastidiosum</taxon>
    </lineage>
</organism>
<dbReference type="PANTHER" id="PTHR39518">
    <property type="entry name" value="UPF0215 PROTEIN MJ1150"/>
    <property type="match status" value="1"/>
</dbReference>
<evidence type="ECO:0000313" key="2">
    <source>
        <dbReference type="EMBL" id="KYC48398.1"/>
    </source>
</evidence>